<evidence type="ECO:0000313" key="2">
    <source>
        <dbReference type="Proteomes" id="UP001151760"/>
    </source>
</evidence>
<dbReference type="Proteomes" id="UP001151760">
    <property type="component" value="Unassembled WGS sequence"/>
</dbReference>
<dbReference type="PANTHER" id="PTHR11439:SF498">
    <property type="entry name" value="DNAK FAMILY PROTEIN"/>
    <property type="match status" value="1"/>
</dbReference>
<dbReference type="InterPro" id="IPR043502">
    <property type="entry name" value="DNA/RNA_pol_sf"/>
</dbReference>
<dbReference type="PANTHER" id="PTHR11439">
    <property type="entry name" value="GAG-POL-RELATED RETROTRANSPOSON"/>
    <property type="match status" value="1"/>
</dbReference>
<proteinExistence type="predicted"/>
<dbReference type="CDD" id="cd09272">
    <property type="entry name" value="RNase_HI_RT_Ty1"/>
    <property type="match status" value="1"/>
</dbReference>
<sequence length="165" mass="19152">MSRNSDDSTDDAITMTSLKRLLYVILTLNNDPKFMNCYSLRAYTDLDWASCPITRKSVMKYFVTLGHSHVSWKRKKQSTISKSSSKAEYRAMASKTSEPVWLKYLLAVLQVPCDKPMELYCDNKSVIHMATNPIFHKRTKHIEIDYRYVREQVQAGKIITPHLRA</sequence>
<comment type="caution">
    <text evidence="1">The sequence shown here is derived from an EMBL/GenBank/DDBJ whole genome shotgun (WGS) entry which is preliminary data.</text>
</comment>
<name>A0ABQ5AFD1_9ASTR</name>
<dbReference type="SUPFAM" id="SSF56672">
    <property type="entry name" value="DNA/RNA polymerases"/>
    <property type="match status" value="1"/>
</dbReference>
<gene>
    <name evidence="1" type="ORF">Tco_0821908</name>
</gene>
<organism evidence="1 2">
    <name type="scientific">Tanacetum coccineum</name>
    <dbReference type="NCBI Taxonomy" id="301880"/>
    <lineage>
        <taxon>Eukaryota</taxon>
        <taxon>Viridiplantae</taxon>
        <taxon>Streptophyta</taxon>
        <taxon>Embryophyta</taxon>
        <taxon>Tracheophyta</taxon>
        <taxon>Spermatophyta</taxon>
        <taxon>Magnoliopsida</taxon>
        <taxon>eudicotyledons</taxon>
        <taxon>Gunneridae</taxon>
        <taxon>Pentapetalae</taxon>
        <taxon>asterids</taxon>
        <taxon>campanulids</taxon>
        <taxon>Asterales</taxon>
        <taxon>Asteraceae</taxon>
        <taxon>Asteroideae</taxon>
        <taxon>Anthemideae</taxon>
        <taxon>Anthemidinae</taxon>
        <taxon>Tanacetum</taxon>
    </lineage>
</organism>
<keyword evidence="2" id="KW-1185">Reference proteome</keyword>
<dbReference type="EMBL" id="BQNB010012219">
    <property type="protein sequence ID" value="GJT00739.1"/>
    <property type="molecule type" value="Genomic_DNA"/>
</dbReference>
<reference evidence="1" key="1">
    <citation type="journal article" date="2022" name="Int. J. Mol. Sci.">
        <title>Draft Genome of Tanacetum Coccineum: Genomic Comparison of Closely Related Tanacetum-Family Plants.</title>
        <authorList>
            <person name="Yamashiro T."/>
            <person name="Shiraishi A."/>
            <person name="Nakayama K."/>
            <person name="Satake H."/>
        </authorList>
    </citation>
    <scope>NUCLEOTIDE SEQUENCE</scope>
</reference>
<protein>
    <submittedName>
        <fullName evidence="1">Copia protein</fullName>
    </submittedName>
</protein>
<reference evidence="1" key="2">
    <citation type="submission" date="2022-01" db="EMBL/GenBank/DDBJ databases">
        <authorList>
            <person name="Yamashiro T."/>
            <person name="Shiraishi A."/>
            <person name="Satake H."/>
            <person name="Nakayama K."/>
        </authorList>
    </citation>
    <scope>NUCLEOTIDE SEQUENCE</scope>
</reference>
<accession>A0ABQ5AFD1</accession>
<evidence type="ECO:0000313" key="1">
    <source>
        <dbReference type="EMBL" id="GJT00739.1"/>
    </source>
</evidence>